<protein>
    <submittedName>
        <fullName evidence="2">(apollo) hypothetical protein</fullName>
    </submittedName>
</protein>
<evidence type="ECO:0000313" key="3">
    <source>
        <dbReference type="Proteomes" id="UP000691718"/>
    </source>
</evidence>
<accession>A0A8S3YC65</accession>
<feature type="region of interest" description="Disordered" evidence="1">
    <location>
        <begin position="30"/>
        <end position="99"/>
    </location>
</feature>
<gene>
    <name evidence="2" type="ORF">PAPOLLO_LOCUS26062</name>
</gene>
<keyword evidence="3" id="KW-1185">Reference proteome</keyword>
<dbReference type="Proteomes" id="UP000691718">
    <property type="component" value="Unassembled WGS sequence"/>
</dbReference>
<evidence type="ECO:0000313" key="2">
    <source>
        <dbReference type="EMBL" id="CAG5054724.1"/>
    </source>
</evidence>
<feature type="compositionally biased region" description="Polar residues" evidence="1">
    <location>
        <begin position="88"/>
        <end position="99"/>
    </location>
</feature>
<feature type="compositionally biased region" description="Basic and acidic residues" evidence="1">
    <location>
        <begin position="49"/>
        <end position="78"/>
    </location>
</feature>
<evidence type="ECO:0000256" key="1">
    <source>
        <dbReference type="SAM" id="MobiDB-lite"/>
    </source>
</evidence>
<name>A0A8S3YC65_PARAO</name>
<sequence length="99" mass="11117">MDLKQHKVVNMNEDQADSVVESWITQIMNEETDDEDAGQSHGVMMPTDDDVHNSDWEDGEFIHSEHNTDSESGNEKQPEAPATDDCESSSVWTISQIAH</sequence>
<comment type="caution">
    <text evidence="2">The sequence shown here is derived from an EMBL/GenBank/DDBJ whole genome shotgun (WGS) entry which is preliminary data.</text>
</comment>
<proteinExistence type="predicted"/>
<dbReference type="OrthoDB" id="7508472at2759"/>
<reference evidence="2" key="1">
    <citation type="submission" date="2021-04" db="EMBL/GenBank/DDBJ databases">
        <authorList>
            <person name="Tunstrom K."/>
        </authorList>
    </citation>
    <scope>NUCLEOTIDE SEQUENCE</scope>
</reference>
<dbReference type="EMBL" id="CAJQZP010001568">
    <property type="protein sequence ID" value="CAG5054724.1"/>
    <property type="molecule type" value="Genomic_DNA"/>
</dbReference>
<organism evidence="2 3">
    <name type="scientific">Parnassius apollo</name>
    <name type="common">Apollo butterfly</name>
    <name type="synonym">Papilio apollo</name>
    <dbReference type="NCBI Taxonomy" id="110799"/>
    <lineage>
        <taxon>Eukaryota</taxon>
        <taxon>Metazoa</taxon>
        <taxon>Ecdysozoa</taxon>
        <taxon>Arthropoda</taxon>
        <taxon>Hexapoda</taxon>
        <taxon>Insecta</taxon>
        <taxon>Pterygota</taxon>
        <taxon>Neoptera</taxon>
        <taxon>Endopterygota</taxon>
        <taxon>Lepidoptera</taxon>
        <taxon>Glossata</taxon>
        <taxon>Ditrysia</taxon>
        <taxon>Papilionoidea</taxon>
        <taxon>Papilionidae</taxon>
        <taxon>Parnassiinae</taxon>
        <taxon>Parnassini</taxon>
        <taxon>Parnassius</taxon>
        <taxon>Parnassius</taxon>
    </lineage>
</organism>
<dbReference type="AlphaFoldDB" id="A0A8S3YC65"/>